<proteinExistence type="predicted"/>
<protein>
    <submittedName>
        <fullName evidence="1">Uncharacterized protein</fullName>
    </submittedName>
</protein>
<sequence>EFLPSFFFPPPPFLASPFNNPYVVCLMALFPSQLELSKTGQTPSPKMDIKKLKTRVPELEDFQ</sequence>
<feature type="non-terminal residue" evidence="1">
    <location>
        <position position="1"/>
    </location>
</feature>
<evidence type="ECO:0000313" key="2">
    <source>
        <dbReference type="Proteomes" id="UP001233999"/>
    </source>
</evidence>
<organism evidence="1 2">
    <name type="scientific">Diploptera punctata</name>
    <name type="common">Pacific beetle cockroach</name>
    <dbReference type="NCBI Taxonomy" id="6984"/>
    <lineage>
        <taxon>Eukaryota</taxon>
        <taxon>Metazoa</taxon>
        <taxon>Ecdysozoa</taxon>
        <taxon>Arthropoda</taxon>
        <taxon>Hexapoda</taxon>
        <taxon>Insecta</taxon>
        <taxon>Pterygota</taxon>
        <taxon>Neoptera</taxon>
        <taxon>Polyneoptera</taxon>
        <taxon>Dictyoptera</taxon>
        <taxon>Blattodea</taxon>
        <taxon>Blaberoidea</taxon>
        <taxon>Blaberidae</taxon>
        <taxon>Diplopterinae</taxon>
        <taxon>Diploptera</taxon>
    </lineage>
</organism>
<feature type="non-terminal residue" evidence="1">
    <location>
        <position position="63"/>
    </location>
</feature>
<reference evidence="1" key="2">
    <citation type="submission" date="2023-05" db="EMBL/GenBank/DDBJ databases">
        <authorList>
            <person name="Fouks B."/>
        </authorList>
    </citation>
    <scope>NUCLEOTIDE SEQUENCE</scope>
    <source>
        <strain evidence="1">Stay&amp;Tobe</strain>
        <tissue evidence="1">Testes</tissue>
    </source>
</reference>
<evidence type="ECO:0000313" key="1">
    <source>
        <dbReference type="EMBL" id="KAJ9573447.1"/>
    </source>
</evidence>
<name>A0AAD8E1W6_DIPPU</name>
<comment type="caution">
    <text evidence="1">The sequence shown here is derived from an EMBL/GenBank/DDBJ whole genome shotgun (WGS) entry which is preliminary data.</text>
</comment>
<keyword evidence="2" id="KW-1185">Reference proteome</keyword>
<reference evidence="1" key="1">
    <citation type="journal article" date="2023" name="IScience">
        <title>Live-bearing cockroach genome reveals convergent evolutionary mechanisms linked to viviparity in insects and beyond.</title>
        <authorList>
            <person name="Fouks B."/>
            <person name="Harrison M.C."/>
            <person name="Mikhailova A.A."/>
            <person name="Marchal E."/>
            <person name="English S."/>
            <person name="Carruthers M."/>
            <person name="Jennings E.C."/>
            <person name="Chiamaka E.L."/>
            <person name="Frigard R.A."/>
            <person name="Pippel M."/>
            <person name="Attardo G.M."/>
            <person name="Benoit J.B."/>
            <person name="Bornberg-Bauer E."/>
            <person name="Tobe S.S."/>
        </authorList>
    </citation>
    <scope>NUCLEOTIDE SEQUENCE</scope>
    <source>
        <strain evidence="1">Stay&amp;Tobe</strain>
    </source>
</reference>
<dbReference type="EMBL" id="JASPKZ010010699">
    <property type="protein sequence ID" value="KAJ9573447.1"/>
    <property type="molecule type" value="Genomic_DNA"/>
</dbReference>
<accession>A0AAD8E1W6</accession>
<gene>
    <name evidence="1" type="ORF">L9F63_009175</name>
</gene>
<dbReference type="AlphaFoldDB" id="A0AAD8E1W6"/>
<dbReference type="Proteomes" id="UP001233999">
    <property type="component" value="Unassembled WGS sequence"/>
</dbReference>